<dbReference type="InterPro" id="IPR036162">
    <property type="entry name" value="Resolvase-like_N_sf"/>
</dbReference>
<feature type="compositionally biased region" description="Basic and acidic residues" evidence="1">
    <location>
        <begin position="505"/>
        <end position="515"/>
    </location>
</feature>
<evidence type="ECO:0000259" key="3">
    <source>
        <dbReference type="PROSITE" id="PS51737"/>
    </source>
</evidence>
<sequence>MSAAIYARISEDRAANAAGVDRQLAECRQLAERRGLGSPVEFVDNDISAMSGKRRPAFEALLAAIESGEVDSVIAWHTDRLYRLPRDLEPLIKLADSRPVSFVTVNAGDIDLNTATGRMVARILASVSAQEIEHRTERQVAKNAQQLREGVPLRGNRPFGFEVDRLAIRESEAALIREAYATIAEGGTLYSIQRALNQSGIRTPRGNTWSYATIRQLLLRERNAGRLIAGKGVAHRVIRDDLSQIVSPEQFEAVRLILSDPKRETAPGPKVTKHFLSGVAICGVCGAGMRSAVSSSRGRRQESYKCGTKASGRGHGQRHASIARHVVEAAIPGAVWGALVELVQGGGDVAEKEAAELGPLRARRASLEADRAELQKIENIRGVDLSAFAAQMQAVADEIDGITERVTAILRANTTEHALAPVREFVAAIERAAEDRRTLTLDEHVVLLGVRREFEEAWHGLSVEQKRDLTRATVDVVVSPVDVSIRRSFSVAPSADDPTASVLVERVDNPERPERLSITPKRREKA</sequence>
<organism evidence="4 5">
    <name type="scientific">Pseudolysinimonas kribbensis</name>
    <dbReference type="NCBI Taxonomy" id="433641"/>
    <lineage>
        <taxon>Bacteria</taxon>
        <taxon>Bacillati</taxon>
        <taxon>Actinomycetota</taxon>
        <taxon>Actinomycetes</taxon>
        <taxon>Micrococcales</taxon>
        <taxon>Microbacteriaceae</taxon>
        <taxon>Pseudolysinimonas</taxon>
    </lineage>
</organism>
<dbReference type="InterPro" id="IPR050639">
    <property type="entry name" value="SSR_resolvase"/>
</dbReference>
<proteinExistence type="predicted"/>
<dbReference type="PANTHER" id="PTHR30461:SF23">
    <property type="entry name" value="DNA RECOMBINASE-RELATED"/>
    <property type="match status" value="1"/>
</dbReference>
<dbReference type="SUPFAM" id="SSF53041">
    <property type="entry name" value="Resolvase-like"/>
    <property type="match status" value="1"/>
</dbReference>
<dbReference type="Proteomes" id="UP001157034">
    <property type="component" value="Unassembled WGS sequence"/>
</dbReference>
<dbReference type="InterPro" id="IPR006119">
    <property type="entry name" value="Resolv_N"/>
</dbReference>
<dbReference type="Gene3D" id="3.40.50.1390">
    <property type="entry name" value="Resolvase, N-terminal catalytic domain"/>
    <property type="match status" value="1"/>
</dbReference>
<protein>
    <recommendedName>
        <fullName evidence="6">Recombinase family protein</fullName>
    </recommendedName>
</protein>
<evidence type="ECO:0008006" key="6">
    <source>
        <dbReference type="Google" id="ProtNLM"/>
    </source>
</evidence>
<dbReference type="PANTHER" id="PTHR30461">
    <property type="entry name" value="DNA-INVERTASE FROM LAMBDOID PROPHAGE"/>
    <property type="match status" value="1"/>
</dbReference>
<evidence type="ECO:0000313" key="4">
    <source>
        <dbReference type="EMBL" id="GMA93816.1"/>
    </source>
</evidence>
<keyword evidence="5" id="KW-1185">Reference proteome</keyword>
<dbReference type="Gene3D" id="3.90.1750.20">
    <property type="entry name" value="Putative Large Serine Recombinase, Chain B, Domain 2"/>
    <property type="match status" value="1"/>
</dbReference>
<dbReference type="PROSITE" id="PS51736">
    <property type="entry name" value="RECOMBINASES_3"/>
    <property type="match status" value="1"/>
</dbReference>
<gene>
    <name evidence="4" type="ORF">GCM10025881_06400</name>
</gene>
<dbReference type="RefSeq" id="WP_284252787.1">
    <property type="nucleotide sequence ID" value="NZ_BAAAQO010000003.1"/>
</dbReference>
<feature type="domain" description="Resolvase/invertase-type recombinase catalytic" evidence="2">
    <location>
        <begin position="2"/>
        <end position="150"/>
    </location>
</feature>
<dbReference type="InterPro" id="IPR038109">
    <property type="entry name" value="DNA_bind_recomb_sf"/>
</dbReference>
<dbReference type="Pfam" id="PF07508">
    <property type="entry name" value="Recombinase"/>
    <property type="match status" value="1"/>
</dbReference>
<feature type="domain" description="Recombinase" evidence="3">
    <location>
        <begin position="158"/>
        <end position="264"/>
    </location>
</feature>
<accession>A0ABQ6K4W3</accession>
<dbReference type="PROSITE" id="PS51737">
    <property type="entry name" value="RECOMBINASE_DNA_BIND"/>
    <property type="match status" value="1"/>
</dbReference>
<evidence type="ECO:0000259" key="2">
    <source>
        <dbReference type="PROSITE" id="PS51736"/>
    </source>
</evidence>
<dbReference type="Pfam" id="PF00239">
    <property type="entry name" value="Resolvase"/>
    <property type="match status" value="1"/>
</dbReference>
<evidence type="ECO:0000313" key="5">
    <source>
        <dbReference type="Proteomes" id="UP001157034"/>
    </source>
</evidence>
<dbReference type="InterPro" id="IPR025827">
    <property type="entry name" value="Zn_ribbon_recom_dom"/>
</dbReference>
<dbReference type="InterPro" id="IPR011109">
    <property type="entry name" value="DNA_bind_recombinase_dom"/>
</dbReference>
<dbReference type="SMART" id="SM00857">
    <property type="entry name" value="Resolvase"/>
    <property type="match status" value="1"/>
</dbReference>
<dbReference type="CDD" id="cd00338">
    <property type="entry name" value="Ser_Recombinase"/>
    <property type="match status" value="1"/>
</dbReference>
<comment type="caution">
    <text evidence="4">The sequence shown here is derived from an EMBL/GenBank/DDBJ whole genome shotgun (WGS) entry which is preliminary data.</text>
</comment>
<evidence type="ECO:0000256" key="1">
    <source>
        <dbReference type="SAM" id="MobiDB-lite"/>
    </source>
</evidence>
<name>A0ABQ6K4W3_9MICO</name>
<dbReference type="EMBL" id="BSVB01000001">
    <property type="protein sequence ID" value="GMA93816.1"/>
    <property type="molecule type" value="Genomic_DNA"/>
</dbReference>
<reference evidence="5" key="1">
    <citation type="journal article" date="2019" name="Int. J. Syst. Evol. Microbiol.">
        <title>The Global Catalogue of Microorganisms (GCM) 10K type strain sequencing project: providing services to taxonomists for standard genome sequencing and annotation.</title>
        <authorList>
            <consortium name="The Broad Institute Genomics Platform"/>
            <consortium name="The Broad Institute Genome Sequencing Center for Infectious Disease"/>
            <person name="Wu L."/>
            <person name="Ma J."/>
        </authorList>
    </citation>
    <scope>NUCLEOTIDE SEQUENCE [LARGE SCALE GENOMIC DNA]</scope>
    <source>
        <strain evidence="5">NBRC 108894</strain>
    </source>
</reference>
<dbReference type="Pfam" id="PF13408">
    <property type="entry name" value="Zn_ribbon_recom"/>
    <property type="match status" value="1"/>
</dbReference>
<feature type="region of interest" description="Disordered" evidence="1">
    <location>
        <begin position="493"/>
        <end position="526"/>
    </location>
</feature>